<organism evidence="6 7">
    <name type="scientific">Thanatephorus cucumeris (strain AG1-IA)</name>
    <name type="common">Rice sheath blight fungus</name>
    <name type="synonym">Rhizoctonia solani</name>
    <dbReference type="NCBI Taxonomy" id="983506"/>
    <lineage>
        <taxon>Eukaryota</taxon>
        <taxon>Fungi</taxon>
        <taxon>Dikarya</taxon>
        <taxon>Basidiomycota</taxon>
        <taxon>Agaricomycotina</taxon>
        <taxon>Agaricomycetes</taxon>
        <taxon>Cantharellales</taxon>
        <taxon>Ceratobasidiaceae</taxon>
        <taxon>Rhizoctonia</taxon>
        <taxon>Rhizoctonia solani AG-1</taxon>
    </lineage>
</organism>
<feature type="transmembrane region" description="Helical" evidence="5">
    <location>
        <begin position="164"/>
        <end position="181"/>
    </location>
</feature>
<evidence type="ECO:0000313" key="6">
    <source>
        <dbReference type="EMBL" id="ELU44418.1"/>
    </source>
</evidence>
<dbReference type="OrthoDB" id="68611at2759"/>
<dbReference type="GO" id="GO:0016020">
    <property type="term" value="C:membrane"/>
    <property type="evidence" value="ECO:0007669"/>
    <property type="project" value="UniProtKB-SubCell"/>
</dbReference>
<keyword evidence="2 5" id="KW-0812">Transmembrane</keyword>
<evidence type="ECO:0000256" key="4">
    <source>
        <dbReference type="ARBA" id="ARBA00023136"/>
    </source>
</evidence>
<feature type="transmembrane region" description="Helical" evidence="5">
    <location>
        <begin position="188"/>
        <end position="209"/>
    </location>
</feature>
<dbReference type="EMBL" id="AFRT01000322">
    <property type="protein sequence ID" value="ELU44418.1"/>
    <property type="molecule type" value="Genomic_DNA"/>
</dbReference>
<feature type="transmembrane region" description="Helical" evidence="5">
    <location>
        <begin position="221"/>
        <end position="239"/>
    </location>
</feature>
<comment type="subcellular location">
    <subcellularLocation>
        <location evidence="1">Membrane</location>
        <topology evidence="1">Multi-pass membrane protein</topology>
    </subcellularLocation>
</comment>
<evidence type="ECO:0000256" key="1">
    <source>
        <dbReference type="ARBA" id="ARBA00004141"/>
    </source>
</evidence>
<keyword evidence="4 5" id="KW-0472">Membrane</keyword>
<evidence type="ECO:0000256" key="5">
    <source>
        <dbReference type="SAM" id="Phobius"/>
    </source>
</evidence>
<protein>
    <submittedName>
        <fullName evidence="6">Uncharacterized protein</fullName>
    </submittedName>
</protein>
<dbReference type="PANTHER" id="PTHR47804">
    <property type="entry name" value="60S RIBOSOMAL PROTEIN L19"/>
    <property type="match status" value="1"/>
</dbReference>
<dbReference type="HOGENOM" id="CLU_1042745_0_0_1"/>
<feature type="transmembrane region" description="Helical" evidence="5">
    <location>
        <begin position="135"/>
        <end position="158"/>
    </location>
</feature>
<dbReference type="STRING" id="983506.L8X5W6"/>
<proteinExistence type="predicted"/>
<reference evidence="6 7" key="1">
    <citation type="journal article" date="2013" name="Nat. Commun.">
        <title>The evolution and pathogenic mechanisms of the rice sheath blight pathogen.</title>
        <authorList>
            <person name="Zheng A."/>
            <person name="Lin R."/>
            <person name="Xu L."/>
            <person name="Qin P."/>
            <person name="Tang C."/>
            <person name="Ai P."/>
            <person name="Zhang D."/>
            <person name="Liu Y."/>
            <person name="Sun Z."/>
            <person name="Feng H."/>
            <person name="Wang Y."/>
            <person name="Chen Y."/>
            <person name="Liang X."/>
            <person name="Fu R."/>
            <person name="Li Q."/>
            <person name="Zhang J."/>
            <person name="Yu X."/>
            <person name="Xie Z."/>
            <person name="Ding L."/>
            <person name="Guan P."/>
            <person name="Tang J."/>
            <person name="Liang Y."/>
            <person name="Wang S."/>
            <person name="Deng Q."/>
            <person name="Li S."/>
            <person name="Zhu J."/>
            <person name="Wang L."/>
            <person name="Liu H."/>
            <person name="Li P."/>
        </authorList>
    </citation>
    <scope>NUCLEOTIDE SEQUENCE [LARGE SCALE GENOMIC DNA]</scope>
    <source>
        <strain evidence="7">AG-1 IA</strain>
    </source>
</reference>
<gene>
    <name evidence="6" type="ORF">AG1IA_01551</name>
</gene>
<comment type="caution">
    <text evidence="6">The sequence shown here is derived from an EMBL/GenBank/DDBJ whole genome shotgun (WGS) entry which is preliminary data.</text>
</comment>
<accession>L8X5W6</accession>
<evidence type="ECO:0000256" key="3">
    <source>
        <dbReference type="ARBA" id="ARBA00022989"/>
    </source>
</evidence>
<evidence type="ECO:0000313" key="7">
    <source>
        <dbReference type="Proteomes" id="UP000011668"/>
    </source>
</evidence>
<dbReference type="PANTHER" id="PTHR47804:SF3">
    <property type="entry name" value="PROTEIN BRE4"/>
    <property type="match status" value="1"/>
</dbReference>
<keyword evidence="3 5" id="KW-1133">Transmembrane helix</keyword>
<sequence>MLLIGNWGQVWHLSGMSPRSNVKVAVSTRPHNRDLSPRNIMLEGGKSLSAKAICKLRHLGKFATSRKAIPVFKDRRLGIYHCVYSYFSERVCNSASFCYHGLTACRFDDLSQVPITFTGTILIVIAGTPGKSVGACLTATFFAILGVCVGSLNFVILAHLGHEPVAQAVVFAVMVYLLALIKAQGLKYFGFSLLAILMSFNGIYTSMMLGTGFSSTYLKEYIKWGSAIVLFVNLFVFPVSSERELRKLLVMSLEHVATYSHLLAKSM</sequence>
<dbReference type="Proteomes" id="UP000011668">
    <property type="component" value="Unassembled WGS sequence"/>
</dbReference>
<name>L8X5W6_THACA</name>
<dbReference type="InterPro" id="IPR052430">
    <property type="entry name" value="IVT-Associated"/>
</dbReference>
<evidence type="ECO:0000256" key="2">
    <source>
        <dbReference type="ARBA" id="ARBA00022692"/>
    </source>
</evidence>
<dbReference type="AlphaFoldDB" id="L8X5W6"/>
<keyword evidence="7" id="KW-1185">Reference proteome</keyword>